<name>A0A383CUL3_9ZZZZ</name>
<proteinExistence type="predicted"/>
<sequence>VLEKGEKMKINDTENAVFDDKGTLHIDGASYLPDSDYEWFFSIDRSELPKLYAELSNDEVNVEELPDRFIKTLMDRNIDVGRLKDICKLKEIDHHFSCWW</sequence>
<feature type="non-terminal residue" evidence="1">
    <location>
        <position position="1"/>
    </location>
</feature>
<organism evidence="1">
    <name type="scientific">marine metagenome</name>
    <dbReference type="NCBI Taxonomy" id="408172"/>
    <lineage>
        <taxon>unclassified sequences</taxon>
        <taxon>metagenomes</taxon>
        <taxon>ecological metagenomes</taxon>
    </lineage>
</organism>
<protein>
    <submittedName>
        <fullName evidence="1">Uncharacterized protein</fullName>
    </submittedName>
</protein>
<reference evidence="1" key="1">
    <citation type="submission" date="2018-05" db="EMBL/GenBank/DDBJ databases">
        <authorList>
            <person name="Lanie J.A."/>
            <person name="Ng W.-L."/>
            <person name="Kazmierczak K.M."/>
            <person name="Andrzejewski T.M."/>
            <person name="Davidsen T.M."/>
            <person name="Wayne K.J."/>
            <person name="Tettelin H."/>
            <person name="Glass J.I."/>
            <person name="Rusch D."/>
            <person name="Podicherti R."/>
            <person name="Tsui H.-C.T."/>
            <person name="Winkler M.E."/>
        </authorList>
    </citation>
    <scope>NUCLEOTIDE SEQUENCE</scope>
</reference>
<dbReference type="EMBL" id="UINC01211921">
    <property type="protein sequence ID" value="SVE36027.1"/>
    <property type="molecule type" value="Genomic_DNA"/>
</dbReference>
<dbReference type="AlphaFoldDB" id="A0A383CUL3"/>
<gene>
    <name evidence="1" type="ORF">METZ01_LOCUS488881</name>
</gene>
<evidence type="ECO:0000313" key="1">
    <source>
        <dbReference type="EMBL" id="SVE36027.1"/>
    </source>
</evidence>
<accession>A0A383CUL3</accession>